<accession>A0ABW8LL49</accession>
<dbReference type="PROSITE" id="PS51257">
    <property type="entry name" value="PROKAR_LIPOPROTEIN"/>
    <property type="match status" value="1"/>
</dbReference>
<gene>
    <name evidence="4" type="ORF">ACI2L5_17020</name>
</gene>
<dbReference type="InterPro" id="IPR058407">
    <property type="entry name" value="DUF8094"/>
</dbReference>
<name>A0ABW8LL49_9ACTN</name>
<feature type="domain" description="DUF8094" evidence="3">
    <location>
        <begin position="52"/>
        <end position="359"/>
    </location>
</feature>
<evidence type="ECO:0000259" key="3">
    <source>
        <dbReference type="Pfam" id="PF26366"/>
    </source>
</evidence>
<keyword evidence="2" id="KW-0732">Signal</keyword>
<feature type="chain" id="PRO_5046127706" description="DUF8094 domain-containing protein" evidence="2">
    <location>
        <begin position="20"/>
        <end position="359"/>
    </location>
</feature>
<comment type="caution">
    <text evidence="4">The sequence shown here is derived from an EMBL/GenBank/DDBJ whole genome shotgun (WGS) entry which is preliminary data.</text>
</comment>
<evidence type="ECO:0000313" key="4">
    <source>
        <dbReference type="EMBL" id="MFK4266622.1"/>
    </source>
</evidence>
<dbReference type="EMBL" id="JBJDQH010000005">
    <property type="protein sequence ID" value="MFK4266622.1"/>
    <property type="molecule type" value="Genomic_DNA"/>
</dbReference>
<protein>
    <recommendedName>
        <fullName evidence="3">DUF8094 domain-containing protein</fullName>
    </recommendedName>
</protein>
<reference evidence="4 5" key="1">
    <citation type="submission" date="2024-11" db="EMBL/GenBank/DDBJ databases">
        <title>The Natural Products Discovery Center: Release of the First 8490 Sequenced Strains for Exploring Actinobacteria Biosynthetic Diversity.</title>
        <authorList>
            <person name="Kalkreuter E."/>
            <person name="Kautsar S.A."/>
            <person name="Yang D."/>
            <person name="Bader C.D."/>
            <person name="Teijaro C.N."/>
            <person name="Fluegel L."/>
            <person name="Davis C.M."/>
            <person name="Simpson J.R."/>
            <person name="Lauterbach L."/>
            <person name="Steele A.D."/>
            <person name="Gui C."/>
            <person name="Meng S."/>
            <person name="Li G."/>
            <person name="Viehrig K."/>
            <person name="Ye F."/>
            <person name="Su P."/>
            <person name="Kiefer A.F."/>
            <person name="Nichols A."/>
            <person name="Cepeda A.J."/>
            <person name="Yan W."/>
            <person name="Fan B."/>
            <person name="Jiang Y."/>
            <person name="Adhikari A."/>
            <person name="Zheng C.-J."/>
            <person name="Schuster L."/>
            <person name="Cowan T.M."/>
            <person name="Smanski M.J."/>
            <person name="Chevrette M.G."/>
            <person name="De Carvalho L.P.S."/>
            <person name="Shen B."/>
        </authorList>
    </citation>
    <scope>NUCLEOTIDE SEQUENCE [LARGE SCALE GENOMIC DNA]</scope>
    <source>
        <strain evidence="4 5">NPDC020863</strain>
    </source>
</reference>
<feature type="compositionally biased region" description="Basic and acidic residues" evidence="1">
    <location>
        <begin position="34"/>
        <end position="44"/>
    </location>
</feature>
<keyword evidence="5" id="KW-1185">Reference proteome</keyword>
<feature type="region of interest" description="Disordered" evidence="1">
    <location>
        <begin position="27"/>
        <end position="52"/>
    </location>
</feature>
<feature type="signal peptide" evidence="2">
    <location>
        <begin position="1"/>
        <end position="19"/>
    </location>
</feature>
<sequence length="359" mass="38279">MRHHISGSGRAVVSAVALAVVLTACSGSDGGADSSDKSGKDSKTATDTSSSPTGVISLKAAQDVLLNYAKINNEANAAQDPKKIAEIEDGALRQQSQATFTQFKTLPKKEQDSYKVPFYYPVKGAHFYIPPKGSENVFFVDTRITGKNIEAGRRRLIAFKQTKGNEGAAWKAVGVGNLDSKTKLPKIQLDGDGFASVLKESDQVGGTKLAALHGLSQDFYLTGGKSADRTFAQNAFVKSWKKDYADRADFPDGCVNGKYKAAATADDTVYGLKTADGGAVALYGFGIDYLNWPKSDGMNCTSVMQIGNMPTVTDVYLDGRDTSTFLTRTDSSLTMAVVPPSGKRVRVAGYSFQLIDAKG</sequence>
<evidence type="ECO:0000313" key="5">
    <source>
        <dbReference type="Proteomes" id="UP001620295"/>
    </source>
</evidence>
<organism evidence="4 5">
    <name type="scientific">Streptomyces milbemycinicus</name>
    <dbReference type="NCBI Taxonomy" id="476552"/>
    <lineage>
        <taxon>Bacteria</taxon>
        <taxon>Bacillati</taxon>
        <taxon>Actinomycetota</taxon>
        <taxon>Actinomycetes</taxon>
        <taxon>Kitasatosporales</taxon>
        <taxon>Streptomycetaceae</taxon>
        <taxon>Streptomyces</taxon>
    </lineage>
</organism>
<dbReference type="RefSeq" id="WP_358703259.1">
    <property type="nucleotide sequence ID" value="NZ_JBFACG010000009.1"/>
</dbReference>
<dbReference type="Proteomes" id="UP001620295">
    <property type="component" value="Unassembled WGS sequence"/>
</dbReference>
<proteinExistence type="predicted"/>
<dbReference type="Pfam" id="PF26366">
    <property type="entry name" value="DUF8094"/>
    <property type="match status" value="1"/>
</dbReference>
<evidence type="ECO:0000256" key="1">
    <source>
        <dbReference type="SAM" id="MobiDB-lite"/>
    </source>
</evidence>
<evidence type="ECO:0000256" key="2">
    <source>
        <dbReference type="SAM" id="SignalP"/>
    </source>
</evidence>